<feature type="compositionally biased region" description="Basic and acidic residues" evidence="1">
    <location>
        <begin position="19"/>
        <end position="30"/>
    </location>
</feature>
<evidence type="ECO:0000313" key="3">
    <source>
        <dbReference type="Proteomes" id="UP000000768"/>
    </source>
</evidence>
<dbReference type="InParanoid" id="A0A109ND40"/>
<sequence length="68" mass="7775">MRQSWFHRHPQCAAKSRKIREETESRRETTKPCSRVTVISPSPSGIRHQWLTSLPVISCSGGIDLEDL</sequence>
<name>A0A109ND40_SORBI</name>
<organism evidence="2 3">
    <name type="scientific">Sorghum bicolor</name>
    <name type="common">Sorghum</name>
    <name type="synonym">Sorghum vulgare</name>
    <dbReference type="NCBI Taxonomy" id="4558"/>
    <lineage>
        <taxon>Eukaryota</taxon>
        <taxon>Viridiplantae</taxon>
        <taxon>Streptophyta</taxon>
        <taxon>Embryophyta</taxon>
        <taxon>Tracheophyta</taxon>
        <taxon>Spermatophyta</taxon>
        <taxon>Magnoliopsida</taxon>
        <taxon>Liliopsida</taxon>
        <taxon>Poales</taxon>
        <taxon>Poaceae</taxon>
        <taxon>PACMAD clade</taxon>
        <taxon>Panicoideae</taxon>
        <taxon>Andropogonodae</taxon>
        <taxon>Andropogoneae</taxon>
        <taxon>Sorghinae</taxon>
        <taxon>Sorghum</taxon>
    </lineage>
</organism>
<feature type="region of interest" description="Disordered" evidence="1">
    <location>
        <begin position="1"/>
        <end position="38"/>
    </location>
</feature>
<proteinExistence type="predicted"/>
<evidence type="ECO:0000313" key="2">
    <source>
        <dbReference type="EMBL" id="OQU75599.1"/>
    </source>
</evidence>
<protein>
    <submittedName>
        <fullName evidence="2">Uncharacterized protein</fullName>
    </submittedName>
</protein>
<reference evidence="3" key="2">
    <citation type="journal article" date="2018" name="Plant J.">
        <title>The Sorghum bicolor reference genome: improved assembly, gene annotations, a transcriptome atlas, and signatures of genome organization.</title>
        <authorList>
            <person name="McCormick R.F."/>
            <person name="Truong S.K."/>
            <person name="Sreedasyam A."/>
            <person name="Jenkins J."/>
            <person name="Shu S."/>
            <person name="Sims D."/>
            <person name="Kennedy M."/>
            <person name="Amirebrahimi M."/>
            <person name="Weers B.D."/>
            <person name="McKinley B."/>
            <person name="Mattison A."/>
            <person name="Morishige D.T."/>
            <person name="Grimwood J."/>
            <person name="Schmutz J."/>
            <person name="Mullet J.E."/>
        </authorList>
    </citation>
    <scope>NUCLEOTIDE SEQUENCE [LARGE SCALE GENOMIC DNA]</scope>
    <source>
        <strain evidence="3">cv. BTx623</strain>
    </source>
</reference>
<reference evidence="2 3" key="1">
    <citation type="journal article" date="2009" name="Nature">
        <title>The Sorghum bicolor genome and the diversification of grasses.</title>
        <authorList>
            <person name="Paterson A.H."/>
            <person name="Bowers J.E."/>
            <person name="Bruggmann R."/>
            <person name="Dubchak I."/>
            <person name="Grimwood J."/>
            <person name="Gundlach H."/>
            <person name="Haberer G."/>
            <person name="Hellsten U."/>
            <person name="Mitros T."/>
            <person name="Poliakov A."/>
            <person name="Schmutz J."/>
            <person name="Spannagl M."/>
            <person name="Tang H."/>
            <person name="Wang X."/>
            <person name="Wicker T."/>
            <person name="Bharti A.K."/>
            <person name="Chapman J."/>
            <person name="Feltus F.A."/>
            <person name="Gowik U."/>
            <person name="Grigoriev I.V."/>
            <person name="Lyons E."/>
            <person name="Maher C.A."/>
            <person name="Martis M."/>
            <person name="Narechania A."/>
            <person name="Otillar R.P."/>
            <person name="Penning B.W."/>
            <person name="Salamov A.A."/>
            <person name="Wang Y."/>
            <person name="Zhang L."/>
            <person name="Carpita N.C."/>
            <person name="Freeling M."/>
            <person name="Gingle A.R."/>
            <person name="Hash C.T."/>
            <person name="Keller B."/>
            <person name="Klein P."/>
            <person name="Kresovich S."/>
            <person name="McCann M.C."/>
            <person name="Ming R."/>
            <person name="Peterson D.G."/>
            <person name="Mehboob-ur-Rahman"/>
            <person name="Ware D."/>
            <person name="Westhoff P."/>
            <person name="Mayer K.F."/>
            <person name="Messing J."/>
            <person name="Rokhsar D.S."/>
        </authorList>
    </citation>
    <scope>NUCLEOTIDE SEQUENCE [LARGE SCALE GENOMIC DNA]</scope>
    <source>
        <strain evidence="3">cv. BTx623</strain>
    </source>
</reference>
<gene>
    <name evidence="2" type="ORF">SORBI_3K016700</name>
</gene>
<dbReference type="AlphaFoldDB" id="A0A109ND40"/>
<dbReference type="EMBL" id="KV917840">
    <property type="protein sequence ID" value="OQU75599.1"/>
    <property type="molecule type" value="Genomic_DNA"/>
</dbReference>
<keyword evidence="3" id="KW-1185">Reference proteome</keyword>
<dbReference type="Gramene" id="OQU75599">
    <property type="protein sequence ID" value="OQU75599"/>
    <property type="gene ID" value="SORBI_3K016700"/>
</dbReference>
<evidence type="ECO:0000256" key="1">
    <source>
        <dbReference type="SAM" id="MobiDB-lite"/>
    </source>
</evidence>
<feature type="compositionally biased region" description="Basic residues" evidence="1">
    <location>
        <begin position="1"/>
        <end position="18"/>
    </location>
</feature>
<accession>A0A109ND40</accession>
<dbReference type="Proteomes" id="UP000000768">
    <property type="component" value="Unassembled WGS sequence"/>
</dbReference>